<dbReference type="EMBL" id="ATBP01000863">
    <property type="protein sequence ID" value="ETR68686.1"/>
    <property type="molecule type" value="Genomic_DNA"/>
</dbReference>
<dbReference type="AlphaFoldDB" id="A0A1V1P1Q2"/>
<reference evidence="2" key="1">
    <citation type="submission" date="2012-11" db="EMBL/GenBank/DDBJ databases">
        <authorList>
            <person name="Lucero-Rivera Y.E."/>
            <person name="Tovar-Ramirez D."/>
        </authorList>
    </citation>
    <scope>NUCLEOTIDE SEQUENCE [LARGE SCALE GENOMIC DNA]</scope>
    <source>
        <strain evidence="2">Araruama</strain>
    </source>
</reference>
<accession>A0A1V1P1Q2</accession>
<dbReference type="Proteomes" id="UP000189670">
    <property type="component" value="Unassembled WGS sequence"/>
</dbReference>
<feature type="non-terminal residue" evidence="1">
    <location>
        <position position="1"/>
    </location>
</feature>
<name>A0A1V1P1Q2_9BACT</name>
<evidence type="ECO:0000313" key="2">
    <source>
        <dbReference type="Proteomes" id="UP000189670"/>
    </source>
</evidence>
<sequence length="101" mass="12167">KVHKDTITIQTDINNKNKIEQINLDYEKVPFQNINKINIKSKELIDLKNYICNFHVFEGRLYKIDLISKILEININNNGSQIHLTWEKQSNDMQYNLYKKW</sequence>
<protein>
    <submittedName>
        <fullName evidence="1">Uncharacterized protein</fullName>
    </submittedName>
</protein>
<comment type="caution">
    <text evidence="1">The sequence shown here is derived from an EMBL/GenBank/DDBJ whole genome shotgun (WGS) entry which is preliminary data.</text>
</comment>
<gene>
    <name evidence="1" type="ORF">OMM_10270</name>
</gene>
<proteinExistence type="predicted"/>
<organism evidence="1 2">
    <name type="scientific">Candidatus Magnetoglobus multicellularis str. Araruama</name>
    <dbReference type="NCBI Taxonomy" id="890399"/>
    <lineage>
        <taxon>Bacteria</taxon>
        <taxon>Pseudomonadati</taxon>
        <taxon>Thermodesulfobacteriota</taxon>
        <taxon>Desulfobacteria</taxon>
        <taxon>Desulfobacterales</taxon>
        <taxon>Desulfobacteraceae</taxon>
        <taxon>Candidatus Magnetoglobus</taxon>
    </lineage>
</organism>
<evidence type="ECO:0000313" key="1">
    <source>
        <dbReference type="EMBL" id="ETR68686.1"/>
    </source>
</evidence>